<dbReference type="InterPro" id="IPR010130">
    <property type="entry name" value="T1SS_OMP_TolC"/>
</dbReference>
<dbReference type="EMBL" id="LJYW01000001">
    <property type="protein sequence ID" value="KPL55398.1"/>
    <property type="molecule type" value="Genomic_DNA"/>
</dbReference>
<dbReference type="GO" id="GO:1990281">
    <property type="term" value="C:efflux pump complex"/>
    <property type="evidence" value="ECO:0007669"/>
    <property type="project" value="TreeGrafter"/>
</dbReference>
<keyword evidence="9" id="KW-1185">Reference proteome</keyword>
<dbReference type="PANTHER" id="PTHR30026">
    <property type="entry name" value="OUTER MEMBRANE PROTEIN TOLC"/>
    <property type="match status" value="1"/>
</dbReference>
<dbReference type="SUPFAM" id="SSF56954">
    <property type="entry name" value="Outer membrane efflux proteins (OEP)"/>
    <property type="match status" value="1"/>
</dbReference>
<dbReference type="Pfam" id="PF02321">
    <property type="entry name" value="OEP"/>
    <property type="match status" value="2"/>
</dbReference>
<evidence type="ECO:0000313" key="9">
    <source>
        <dbReference type="Proteomes" id="UP000048984"/>
    </source>
</evidence>
<dbReference type="AlphaFoldDB" id="A0A0P6VVV4"/>
<accession>A0A0P6VVV4</accession>
<dbReference type="Proteomes" id="UP000048984">
    <property type="component" value="Unassembled WGS sequence"/>
</dbReference>
<proteinExistence type="inferred from homology"/>
<dbReference type="OrthoDB" id="9789368at2"/>
<comment type="caution">
    <text evidence="8">The sequence shown here is derived from an EMBL/GenBank/DDBJ whole genome shotgun (WGS) entry which is preliminary data.</text>
</comment>
<evidence type="ECO:0000256" key="6">
    <source>
        <dbReference type="ARBA" id="ARBA00023136"/>
    </source>
</evidence>
<evidence type="ECO:0000256" key="3">
    <source>
        <dbReference type="ARBA" id="ARBA00022448"/>
    </source>
</evidence>
<reference evidence="8 9" key="2">
    <citation type="submission" date="2015-10" db="EMBL/GenBank/DDBJ databases">
        <title>Draft Genome Sequence of Prosthecomicrobium hirschii ATCC 27832.</title>
        <authorList>
            <person name="Daniel J."/>
            <person name="Givan S.A."/>
            <person name="Brun Y.V."/>
            <person name="Brown P.J."/>
        </authorList>
    </citation>
    <scope>NUCLEOTIDE SEQUENCE [LARGE SCALE GENOMIC DNA]</scope>
    <source>
        <strain evidence="8 9">16</strain>
    </source>
</reference>
<name>A0A0P6VVV4_9HYPH</name>
<keyword evidence="6" id="KW-0472">Membrane</keyword>
<evidence type="ECO:0000256" key="1">
    <source>
        <dbReference type="ARBA" id="ARBA00004442"/>
    </source>
</evidence>
<dbReference type="PANTHER" id="PTHR30026:SF22">
    <property type="entry name" value="OUTER MEMBRANE EFFLUX PROTEIN"/>
    <property type="match status" value="1"/>
</dbReference>
<keyword evidence="5" id="KW-0812">Transmembrane</keyword>
<keyword evidence="7" id="KW-0998">Cell outer membrane</keyword>
<evidence type="ECO:0000256" key="5">
    <source>
        <dbReference type="ARBA" id="ARBA00022692"/>
    </source>
</evidence>
<keyword evidence="4" id="KW-1134">Transmembrane beta strand</keyword>
<evidence type="ECO:0000313" key="8">
    <source>
        <dbReference type="EMBL" id="KPL55398.1"/>
    </source>
</evidence>
<sequence>MLDSLSLAYSNNPSLNAQRSKTRSTDEGVAIAMSGYRPQISASASVSRSTLEASRTSTVNTLQGSQPTGYALVPVTVTGTSTNTYYPKSVSLSLVQPIWHGFQTANSVKQSEAAVRAQRELTRSTEQDVLFDAAQVFMDVIRDTAIVSLRETNVKFLTEQVRAARDRFNVGEGTKTDVAQADARLQLAISQLNAARATVNASRATFRQVVGIEPKRLTGSIPIEKLLPKSVQAGLEFAQGGHPGILAGVSNIDVAAFNVKVLEAELMPSVNLQASASRSVDPSPGTNWQNSTQIGVNVTVPLYQGGAEYARIRQAKENLGTARIQLDVTRDQVRQAVIATWGQLEAASASVIAAKAQVDAAQLALDGVIQEQRVGQRTTLDVLNAQNELIDAQVNQVTADRNRVVAAFSLASAVGKLSAENLRLKVVRVNPEEHFEQVRDKWFGLRTPDGR</sequence>
<protein>
    <recommendedName>
        <fullName evidence="10">Channel protein TolC</fullName>
    </recommendedName>
</protein>
<dbReference type="Gene3D" id="1.20.1600.10">
    <property type="entry name" value="Outer membrane efflux proteins (OEP)"/>
    <property type="match status" value="1"/>
</dbReference>
<comment type="similarity">
    <text evidence="2">Belongs to the outer membrane factor (OMF) (TC 1.B.17) family.</text>
</comment>
<reference evidence="8 9" key="1">
    <citation type="submission" date="2015-09" db="EMBL/GenBank/DDBJ databases">
        <authorList>
            <person name="Jackson K.R."/>
            <person name="Lunt B.L."/>
            <person name="Fisher J.N.B."/>
            <person name="Gardner A.V."/>
            <person name="Bailey M.E."/>
            <person name="Deus L.M."/>
            <person name="Earl A.S."/>
            <person name="Gibby P.D."/>
            <person name="Hartmann K.A."/>
            <person name="Liu J.E."/>
            <person name="Manci A.M."/>
            <person name="Nielsen D.A."/>
            <person name="Solomon M.B."/>
            <person name="Breakwell D.P."/>
            <person name="Burnett S.H."/>
            <person name="Grose J.H."/>
        </authorList>
    </citation>
    <scope>NUCLEOTIDE SEQUENCE [LARGE SCALE GENOMIC DNA]</scope>
    <source>
        <strain evidence="8 9">16</strain>
    </source>
</reference>
<comment type="subcellular location">
    <subcellularLocation>
        <location evidence="1">Cell outer membrane</location>
    </subcellularLocation>
</comment>
<dbReference type="NCBIfam" id="TIGR01844">
    <property type="entry name" value="type_I_sec_TolC"/>
    <property type="match status" value="1"/>
</dbReference>
<dbReference type="GO" id="GO:0015562">
    <property type="term" value="F:efflux transmembrane transporter activity"/>
    <property type="evidence" value="ECO:0007669"/>
    <property type="project" value="InterPro"/>
</dbReference>
<organism evidence="8 9">
    <name type="scientific">Prosthecodimorpha hirschii</name>
    <dbReference type="NCBI Taxonomy" id="665126"/>
    <lineage>
        <taxon>Bacteria</taxon>
        <taxon>Pseudomonadati</taxon>
        <taxon>Pseudomonadota</taxon>
        <taxon>Alphaproteobacteria</taxon>
        <taxon>Hyphomicrobiales</taxon>
        <taxon>Ancalomicrobiaceae</taxon>
        <taxon>Prosthecodimorpha</taxon>
    </lineage>
</organism>
<keyword evidence="3" id="KW-0813">Transport</keyword>
<dbReference type="GO" id="GO:0009279">
    <property type="term" value="C:cell outer membrane"/>
    <property type="evidence" value="ECO:0007669"/>
    <property type="project" value="UniProtKB-SubCell"/>
</dbReference>
<gene>
    <name evidence="8" type="ORF">ABB55_26795</name>
</gene>
<evidence type="ECO:0000256" key="4">
    <source>
        <dbReference type="ARBA" id="ARBA00022452"/>
    </source>
</evidence>
<dbReference type="InterPro" id="IPR003423">
    <property type="entry name" value="OMP_efflux"/>
</dbReference>
<evidence type="ECO:0008006" key="10">
    <source>
        <dbReference type="Google" id="ProtNLM"/>
    </source>
</evidence>
<evidence type="ECO:0000256" key="2">
    <source>
        <dbReference type="ARBA" id="ARBA00007613"/>
    </source>
</evidence>
<dbReference type="InterPro" id="IPR051906">
    <property type="entry name" value="TolC-like"/>
</dbReference>
<dbReference type="GO" id="GO:0015288">
    <property type="term" value="F:porin activity"/>
    <property type="evidence" value="ECO:0007669"/>
    <property type="project" value="TreeGrafter"/>
</dbReference>
<dbReference type="STRING" id="665126.ABB55_26795"/>
<evidence type="ECO:0000256" key="7">
    <source>
        <dbReference type="ARBA" id="ARBA00023237"/>
    </source>
</evidence>